<feature type="transmembrane region" description="Helical" evidence="1">
    <location>
        <begin position="20"/>
        <end position="39"/>
    </location>
</feature>
<dbReference type="EMBL" id="NBYN01000042">
    <property type="protein sequence ID" value="OSO90740.1"/>
    <property type="molecule type" value="Genomic_DNA"/>
</dbReference>
<dbReference type="AlphaFoldDB" id="A0A1X4G6X8"/>
<evidence type="ECO:0000313" key="3">
    <source>
        <dbReference type="Proteomes" id="UP000192997"/>
    </source>
</evidence>
<evidence type="ECO:0000313" key="2">
    <source>
        <dbReference type="EMBL" id="OSO90740.1"/>
    </source>
</evidence>
<organism evidence="2 3">
    <name type="scientific">Cylindrospermopsis raciborskii CENA303</name>
    <dbReference type="NCBI Taxonomy" id="1170769"/>
    <lineage>
        <taxon>Bacteria</taxon>
        <taxon>Bacillati</taxon>
        <taxon>Cyanobacteriota</taxon>
        <taxon>Cyanophyceae</taxon>
        <taxon>Nostocales</taxon>
        <taxon>Aphanizomenonaceae</taxon>
        <taxon>Cylindrospermopsis</taxon>
    </lineage>
</organism>
<sequence>MLEFHSLSEFSRSNCVGICAFLVPANILATVMTLFLTFVNRPRRQVFQSAGIAAVFSFFMVWHVYTWFSIGVIMPPTYILLSLGTTCLLTNLGAIVWRVNFRHGTSSPRSKLIDEINSSF</sequence>
<keyword evidence="1" id="KW-0472">Membrane</keyword>
<keyword evidence="1" id="KW-1133">Transmembrane helix</keyword>
<comment type="caution">
    <text evidence="2">The sequence shown here is derived from an EMBL/GenBank/DDBJ whole genome shotgun (WGS) entry which is preliminary data.</text>
</comment>
<feature type="transmembrane region" description="Helical" evidence="1">
    <location>
        <begin position="46"/>
        <end position="65"/>
    </location>
</feature>
<proteinExistence type="predicted"/>
<accession>A0A1X4G6X8</accession>
<dbReference type="Proteomes" id="UP000192997">
    <property type="component" value="Unassembled WGS sequence"/>
</dbReference>
<keyword evidence="1" id="KW-0812">Transmembrane</keyword>
<gene>
    <name evidence="2" type="ORF">B7O87_07935</name>
</gene>
<feature type="transmembrane region" description="Helical" evidence="1">
    <location>
        <begin position="77"/>
        <end position="101"/>
    </location>
</feature>
<reference evidence="3" key="1">
    <citation type="submission" date="2017-04" db="EMBL/GenBank/DDBJ databases">
        <authorList>
            <person name="Abreu V.A."/>
            <person name="Popin R.V."/>
            <person name="Rigonato J."/>
            <person name="Andreote A.P."/>
            <person name="Schaker P.C."/>
            <person name="Hoff-Risseti C."/>
            <person name="Alvarenga D.O."/>
            <person name="Varani A.M."/>
            <person name="Fiore M.F."/>
        </authorList>
    </citation>
    <scope>NUCLEOTIDE SEQUENCE [LARGE SCALE GENOMIC DNA]</scope>
    <source>
        <strain evidence="3">CENA303</strain>
    </source>
</reference>
<evidence type="ECO:0000256" key="1">
    <source>
        <dbReference type="SAM" id="Phobius"/>
    </source>
</evidence>
<protein>
    <submittedName>
        <fullName evidence="2">Uncharacterized protein</fullName>
    </submittedName>
</protein>
<name>A0A1X4G6X8_9CYAN</name>